<dbReference type="SMART" id="SM00256">
    <property type="entry name" value="FBOX"/>
    <property type="match status" value="1"/>
</dbReference>
<name>A0A8T9BSC1_9HELO</name>
<feature type="non-terminal residue" evidence="2">
    <location>
        <position position="1"/>
    </location>
</feature>
<proteinExistence type="predicted"/>
<feature type="domain" description="F-box" evidence="1">
    <location>
        <begin position="29"/>
        <end position="76"/>
    </location>
</feature>
<dbReference type="OrthoDB" id="3642468at2759"/>
<dbReference type="InterPro" id="IPR001810">
    <property type="entry name" value="F-box_dom"/>
</dbReference>
<gene>
    <name evidence="2" type="ORF">LSUE1_G010293</name>
</gene>
<dbReference type="Pfam" id="PF00646">
    <property type="entry name" value="F-box"/>
    <property type="match status" value="1"/>
</dbReference>
<dbReference type="CDD" id="cd09917">
    <property type="entry name" value="F-box_SF"/>
    <property type="match status" value="1"/>
</dbReference>
<sequence>IALSKTSKRTFRLQKKTALKKAAAASKERTTLVDLPAELLLSILDQLRPSDFFALSRTSKGLRAYILASRSEFGNAAIKRRYAILTQCFPRPVLLANVDSDAHAALQDEERQVKLLHAHKNQNQHVAPPDARLICTCLTCMLAWNNLCLVVDFAHWRLNLEQGLPIQMIKRGRKPQWNKDLVGRNAAVVQKALHDELWYARILEQHLKSTTSAIRRHTNNRSNQKEHFKMDKEDVAREDDNFLEKNGPPTMNFPWHRDNYYMLEAYLPNRGWNEEVGGWRYMPREQHLTDVAFVEKWVRRRNIRGDLHLVLERKLRLMSSLTVRHKFILQTYLDPKQASQPVPKEQVRSLELQRWLRDDSRKGAV</sequence>
<protein>
    <recommendedName>
        <fullName evidence="1">F-box domain-containing protein</fullName>
    </recommendedName>
</protein>
<dbReference type="Proteomes" id="UP000469558">
    <property type="component" value="Unassembled WGS sequence"/>
</dbReference>
<evidence type="ECO:0000313" key="2">
    <source>
        <dbReference type="EMBL" id="TVY52137.1"/>
    </source>
</evidence>
<dbReference type="PROSITE" id="PS50181">
    <property type="entry name" value="FBOX"/>
    <property type="match status" value="1"/>
</dbReference>
<comment type="caution">
    <text evidence="2">The sequence shown here is derived from an EMBL/GenBank/DDBJ whole genome shotgun (WGS) entry which is preliminary data.</text>
</comment>
<dbReference type="AlphaFoldDB" id="A0A8T9BSC1"/>
<evidence type="ECO:0000313" key="3">
    <source>
        <dbReference type="Proteomes" id="UP000469558"/>
    </source>
</evidence>
<dbReference type="EMBL" id="QGMK01003615">
    <property type="protein sequence ID" value="TVY52137.1"/>
    <property type="molecule type" value="Genomic_DNA"/>
</dbReference>
<reference evidence="2 3" key="1">
    <citation type="submission" date="2018-05" db="EMBL/GenBank/DDBJ databases">
        <title>Genome sequencing and assembly of the regulated plant pathogen Lachnellula willkommii and related sister species for the development of diagnostic species identification markers.</title>
        <authorList>
            <person name="Giroux E."/>
            <person name="Bilodeau G."/>
        </authorList>
    </citation>
    <scope>NUCLEOTIDE SEQUENCE [LARGE SCALE GENOMIC DNA]</scope>
    <source>
        <strain evidence="2 3">CBS 268.59</strain>
    </source>
</reference>
<dbReference type="InterPro" id="IPR036047">
    <property type="entry name" value="F-box-like_dom_sf"/>
</dbReference>
<organism evidence="2 3">
    <name type="scientific">Lachnellula suecica</name>
    <dbReference type="NCBI Taxonomy" id="602035"/>
    <lineage>
        <taxon>Eukaryota</taxon>
        <taxon>Fungi</taxon>
        <taxon>Dikarya</taxon>
        <taxon>Ascomycota</taxon>
        <taxon>Pezizomycotina</taxon>
        <taxon>Leotiomycetes</taxon>
        <taxon>Helotiales</taxon>
        <taxon>Lachnaceae</taxon>
        <taxon>Lachnellula</taxon>
    </lineage>
</organism>
<accession>A0A8T9BSC1</accession>
<dbReference type="SUPFAM" id="SSF81383">
    <property type="entry name" value="F-box domain"/>
    <property type="match status" value="1"/>
</dbReference>
<keyword evidence="3" id="KW-1185">Reference proteome</keyword>
<evidence type="ECO:0000259" key="1">
    <source>
        <dbReference type="PROSITE" id="PS50181"/>
    </source>
</evidence>